<proteinExistence type="predicted"/>
<dbReference type="SUPFAM" id="SSF47413">
    <property type="entry name" value="lambda repressor-like DNA-binding domains"/>
    <property type="match status" value="1"/>
</dbReference>
<evidence type="ECO:0000313" key="2">
    <source>
        <dbReference type="EMBL" id="QJB44149.1"/>
    </source>
</evidence>
<dbReference type="AlphaFoldDB" id="A0A6H2BZK0"/>
<sequence length="102" mass="11791">MENNLLHNPHAGEILKYEFLEELDISENTLAVNLSLTYPTIQGIITGKLKMTADIDLRLCRYFRLSDGYFLRLQNAYEIMEAKRNLGEILNQIIPYSLLAKD</sequence>
<dbReference type="KEGG" id="dfs:HGD76_08030"/>
<dbReference type="InterPro" id="IPR013430">
    <property type="entry name" value="Toxin_antidote_HigA"/>
</dbReference>
<organism evidence="2 3">
    <name type="scientific">Dolichospermum flos-aquae CCAP 1403/13F</name>
    <dbReference type="NCBI Taxonomy" id="315271"/>
    <lineage>
        <taxon>Bacteria</taxon>
        <taxon>Bacillati</taxon>
        <taxon>Cyanobacteriota</taxon>
        <taxon>Cyanophyceae</taxon>
        <taxon>Nostocales</taxon>
        <taxon>Aphanizomenonaceae</taxon>
        <taxon>Dolichospermum</taxon>
    </lineage>
</organism>
<dbReference type="NCBIfam" id="TIGR02607">
    <property type="entry name" value="antidote_HigA"/>
    <property type="match status" value="1"/>
</dbReference>
<dbReference type="EMBL" id="CP051206">
    <property type="protein sequence ID" value="QJB44149.1"/>
    <property type="molecule type" value="Genomic_DNA"/>
</dbReference>
<keyword evidence="1" id="KW-0238">DNA-binding</keyword>
<dbReference type="GO" id="GO:0003677">
    <property type="term" value="F:DNA binding"/>
    <property type="evidence" value="ECO:0007669"/>
    <property type="project" value="UniProtKB-KW"/>
</dbReference>
<evidence type="ECO:0000313" key="3">
    <source>
        <dbReference type="Proteomes" id="UP000502433"/>
    </source>
</evidence>
<evidence type="ECO:0000256" key="1">
    <source>
        <dbReference type="ARBA" id="ARBA00023125"/>
    </source>
</evidence>
<dbReference type="Gene3D" id="1.10.260.40">
    <property type="entry name" value="lambda repressor-like DNA-binding domains"/>
    <property type="match status" value="1"/>
</dbReference>
<dbReference type="PANTHER" id="PTHR36924">
    <property type="entry name" value="ANTITOXIN HIGA-1"/>
    <property type="match status" value="1"/>
</dbReference>
<protein>
    <submittedName>
        <fullName evidence="2">HigA family addiction module antidote protein</fullName>
    </submittedName>
</protein>
<reference evidence="2 3" key="2">
    <citation type="submission" date="2020-04" db="EMBL/GenBank/DDBJ databases">
        <authorList>
            <person name="Fomenkov A."/>
            <person name="Anton B.P."/>
            <person name="Roberts R.J."/>
        </authorList>
    </citation>
    <scope>NUCLEOTIDE SEQUENCE [LARGE SCALE GENOMIC DNA]</scope>
    <source>
        <strain evidence="2 3">CCAP 1403/13f</strain>
    </source>
</reference>
<reference evidence="2 3" key="1">
    <citation type="submission" date="2020-04" db="EMBL/GenBank/DDBJ databases">
        <title>Genome-Wide Identification of 5-Methylcytosine Sites in Bacterial Genomes By High-Throughput Sequencing of MspJI Restriction Fragments.</title>
        <authorList>
            <person name="Wu V."/>
        </authorList>
    </citation>
    <scope>NUCLEOTIDE SEQUENCE [LARGE SCALE GENOMIC DNA]</scope>
    <source>
        <strain evidence="2 3">CCAP 1403/13f</strain>
    </source>
</reference>
<dbReference type="PANTHER" id="PTHR36924:SF1">
    <property type="entry name" value="ANTITOXIN HIGA-1"/>
    <property type="match status" value="1"/>
</dbReference>
<name>A0A6H2BZK0_DOLFA</name>
<accession>A0A6H2BZK0</accession>
<dbReference type="Proteomes" id="UP000502433">
    <property type="component" value="Chromosome"/>
</dbReference>
<gene>
    <name evidence="2" type="ORF">HGD76_08030</name>
</gene>
<dbReference type="InterPro" id="IPR010982">
    <property type="entry name" value="Lambda_DNA-bd_dom_sf"/>
</dbReference>
<dbReference type="RefSeq" id="WP_168695457.1">
    <property type="nucleotide sequence ID" value="NZ_CP051206.1"/>
</dbReference>